<dbReference type="EMBL" id="MNUE01000018">
    <property type="protein sequence ID" value="OJD35208.1"/>
    <property type="molecule type" value="Genomic_DNA"/>
</dbReference>
<proteinExistence type="predicted"/>
<dbReference type="GeneID" id="31012078"/>
<feature type="region of interest" description="Disordered" evidence="1">
    <location>
        <begin position="27"/>
        <end position="128"/>
    </location>
</feature>
<name>A0A1J9R3L8_9PEZI</name>
<reference evidence="2 3" key="1">
    <citation type="submission" date="2016-10" db="EMBL/GenBank/DDBJ databases">
        <title>Proteomics and genomics reveal pathogen-plant mechanisms compatible with a hemibiotrophic lifestyle of Diplodia corticola.</title>
        <authorList>
            <person name="Fernandes I."/>
            <person name="De Jonge R."/>
            <person name="Van De Peer Y."/>
            <person name="Devreese B."/>
            <person name="Alves A."/>
            <person name="Esteves A.C."/>
        </authorList>
    </citation>
    <scope>NUCLEOTIDE SEQUENCE [LARGE SCALE GENOMIC DNA]</scope>
    <source>
        <strain evidence="2 3">CBS 112549</strain>
    </source>
</reference>
<evidence type="ECO:0000313" key="2">
    <source>
        <dbReference type="EMBL" id="OJD35208.1"/>
    </source>
</evidence>
<evidence type="ECO:0000313" key="3">
    <source>
        <dbReference type="Proteomes" id="UP000183809"/>
    </source>
</evidence>
<dbReference type="Proteomes" id="UP000183809">
    <property type="component" value="Unassembled WGS sequence"/>
</dbReference>
<dbReference type="OrthoDB" id="10649840at2759"/>
<accession>A0A1J9R3L8</accession>
<keyword evidence="3" id="KW-1185">Reference proteome</keyword>
<feature type="compositionally biased region" description="Polar residues" evidence="1">
    <location>
        <begin position="92"/>
        <end position="106"/>
    </location>
</feature>
<organism evidence="2 3">
    <name type="scientific">Diplodia corticola</name>
    <dbReference type="NCBI Taxonomy" id="236234"/>
    <lineage>
        <taxon>Eukaryota</taxon>
        <taxon>Fungi</taxon>
        <taxon>Dikarya</taxon>
        <taxon>Ascomycota</taxon>
        <taxon>Pezizomycotina</taxon>
        <taxon>Dothideomycetes</taxon>
        <taxon>Dothideomycetes incertae sedis</taxon>
        <taxon>Botryosphaeriales</taxon>
        <taxon>Botryosphaeriaceae</taxon>
        <taxon>Diplodia</taxon>
    </lineage>
</organism>
<comment type="caution">
    <text evidence="2">The sequence shown here is derived from an EMBL/GenBank/DDBJ whole genome shotgun (WGS) entry which is preliminary data.</text>
</comment>
<gene>
    <name evidence="2" type="ORF">BKCO1_1800042</name>
</gene>
<feature type="compositionally biased region" description="Low complexity" evidence="1">
    <location>
        <begin position="107"/>
        <end position="123"/>
    </location>
</feature>
<evidence type="ECO:0000256" key="1">
    <source>
        <dbReference type="SAM" id="MobiDB-lite"/>
    </source>
</evidence>
<sequence length="267" mass="28879">MCKATTYLYSCGGAFHTISTCDKKCYAGDSPSSPHGQSRRSPRGSMEDHPDHNNTTSPPTSTSSTATEAAPPTRTTTSTSTSSAGARTRTTGFHSINNNNNQHGHATTTDSPTTKTFTPFATPVNPHPRPLHIYTLPDSLAPSKTVSPTHATRVLRAGLHHRRYPPPPQAARRGPSALRKWFVSNVFTSWLFRRSKGGGGGAAGGRVLKGDAEGEGEVRVVWQDAVEVRRRGVERVAVEVRGECRVCVEREARDTAWAAMAEFRGED</sequence>
<dbReference type="RefSeq" id="XP_020131468.1">
    <property type="nucleotide sequence ID" value="XM_020271819.1"/>
</dbReference>
<protein>
    <submittedName>
        <fullName evidence="2">Uncharacterized protein</fullName>
    </submittedName>
</protein>
<dbReference type="AlphaFoldDB" id="A0A1J9R3L8"/>
<feature type="compositionally biased region" description="Low complexity" evidence="1">
    <location>
        <begin position="55"/>
        <end position="91"/>
    </location>
</feature>